<evidence type="ECO:0000313" key="2">
    <source>
        <dbReference type="Proteomes" id="UP000824533"/>
    </source>
</evidence>
<name>A0ACC1CJM4_9NEOP</name>
<sequence>MKWLLLTVLLALAVTAHELPLAEPCDIEACQLPNCRCSSTEIPGGLAASNVPQFVVLTFDDAVTVTNIGTYRKLLIGRTNSNNCPAGATFYVNHEYTNYQFVNELYNMGCEIALHSISHQTPVTYWKQASYEDMEKEFADQIKQMSKFANMSASEIYGVRMPFLQMAGNNCFHVMKDYGLVYDSSWPNTDIRNPGLWPYTLDYASIQDCIIPPCPTASIPGIWVFNMSPWIDLAGNTCSMVDSCVVVPDHNDEEAWFEFILTNFERHYYGNRTPFPFYIHEWYLAIHPAVLRALVRFADYINSLSDVLTVNQIEVIDWMRNPVTVEEYRLKPCKQHIQTTCASQSCGPLTADHTQMSYWMTVCGECPREYPWLGNPLGL</sequence>
<dbReference type="EMBL" id="CM034409">
    <property type="protein sequence ID" value="KAJ0171784.1"/>
    <property type="molecule type" value="Genomic_DNA"/>
</dbReference>
<evidence type="ECO:0000313" key="1">
    <source>
        <dbReference type="EMBL" id="KAJ0171784.1"/>
    </source>
</evidence>
<protein>
    <submittedName>
        <fullName evidence="1">Uncharacterized protein</fullName>
    </submittedName>
</protein>
<organism evidence="1 2">
    <name type="scientific">Dendrolimus kikuchii</name>
    <dbReference type="NCBI Taxonomy" id="765133"/>
    <lineage>
        <taxon>Eukaryota</taxon>
        <taxon>Metazoa</taxon>
        <taxon>Ecdysozoa</taxon>
        <taxon>Arthropoda</taxon>
        <taxon>Hexapoda</taxon>
        <taxon>Insecta</taxon>
        <taxon>Pterygota</taxon>
        <taxon>Neoptera</taxon>
        <taxon>Endopterygota</taxon>
        <taxon>Lepidoptera</taxon>
        <taxon>Glossata</taxon>
        <taxon>Ditrysia</taxon>
        <taxon>Bombycoidea</taxon>
        <taxon>Lasiocampidae</taxon>
        <taxon>Dendrolimus</taxon>
    </lineage>
</organism>
<proteinExistence type="predicted"/>
<gene>
    <name evidence="1" type="ORF">K1T71_012547</name>
</gene>
<keyword evidence="2" id="KW-1185">Reference proteome</keyword>
<comment type="caution">
    <text evidence="1">The sequence shown here is derived from an EMBL/GenBank/DDBJ whole genome shotgun (WGS) entry which is preliminary data.</text>
</comment>
<accession>A0ACC1CJM4</accession>
<dbReference type="Proteomes" id="UP000824533">
    <property type="component" value="Linkage Group LG23"/>
</dbReference>
<reference evidence="1 2" key="1">
    <citation type="journal article" date="2021" name="Front. Genet.">
        <title>Chromosome-Level Genome Assembly Reveals Significant Gene Expansion in the Toll and IMD Signaling Pathways of Dendrolimus kikuchii.</title>
        <authorList>
            <person name="Zhou J."/>
            <person name="Wu P."/>
            <person name="Xiong Z."/>
            <person name="Liu N."/>
            <person name="Zhao N."/>
            <person name="Ji M."/>
            <person name="Qiu Y."/>
            <person name="Yang B."/>
        </authorList>
    </citation>
    <scope>NUCLEOTIDE SEQUENCE [LARGE SCALE GENOMIC DNA]</scope>
    <source>
        <strain evidence="1">Ann1</strain>
    </source>
</reference>